<comment type="caution">
    <text evidence="1">The sequence shown here is derived from an EMBL/GenBank/DDBJ whole genome shotgun (WGS) entry which is preliminary data.</text>
</comment>
<sequence length="152" mass="17536">MPYFNLEKASSFSTNIQTDDRYFEWLNSQPSSSVLYISLGSFLSTSSAQMDDTADGLHESGVRFLWVARRGAERLQEKCGDARKVHNVEDWKTGCDAQRGVGHGDILRSGKFSNLIKKFMDSESIDRKEIMRRVKNFIRRLWEQFQMEGGLR</sequence>
<dbReference type="PANTHER" id="PTHR48045:SF22">
    <property type="entry name" value="UDP-GLUCURONOSYL_UDP-GLUCOSYLTRANSFERASE"/>
    <property type="match status" value="1"/>
</dbReference>
<gene>
    <name evidence="1" type="ORF">BUALT_Bualt02G0005400</name>
</gene>
<dbReference type="EMBL" id="WHWC01000002">
    <property type="protein sequence ID" value="KAG8387284.1"/>
    <property type="molecule type" value="Genomic_DNA"/>
</dbReference>
<accession>A0AAV6XWZ5</accession>
<dbReference type="SUPFAM" id="SSF53756">
    <property type="entry name" value="UDP-Glycosyltransferase/glycogen phosphorylase"/>
    <property type="match status" value="1"/>
</dbReference>
<name>A0AAV6XWZ5_9LAMI</name>
<organism evidence="1 2">
    <name type="scientific">Buddleja alternifolia</name>
    <dbReference type="NCBI Taxonomy" id="168488"/>
    <lineage>
        <taxon>Eukaryota</taxon>
        <taxon>Viridiplantae</taxon>
        <taxon>Streptophyta</taxon>
        <taxon>Embryophyta</taxon>
        <taxon>Tracheophyta</taxon>
        <taxon>Spermatophyta</taxon>
        <taxon>Magnoliopsida</taxon>
        <taxon>eudicotyledons</taxon>
        <taxon>Gunneridae</taxon>
        <taxon>Pentapetalae</taxon>
        <taxon>asterids</taxon>
        <taxon>lamiids</taxon>
        <taxon>Lamiales</taxon>
        <taxon>Scrophulariaceae</taxon>
        <taxon>Buddlejeae</taxon>
        <taxon>Buddleja</taxon>
    </lineage>
</organism>
<protein>
    <submittedName>
        <fullName evidence="1">Uncharacterized protein</fullName>
    </submittedName>
</protein>
<dbReference type="PANTHER" id="PTHR48045">
    <property type="entry name" value="UDP-GLYCOSYLTRANSFERASE 72B1"/>
    <property type="match status" value="1"/>
</dbReference>
<evidence type="ECO:0000313" key="2">
    <source>
        <dbReference type="Proteomes" id="UP000826271"/>
    </source>
</evidence>
<reference evidence="1" key="1">
    <citation type="submission" date="2019-10" db="EMBL/GenBank/DDBJ databases">
        <authorList>
            <person name="Zhang R."/>
            <person name="Pan Y."/>
            <person name="Wang J."/>
            <person name="Ma R."/>
            <person name="Yu S."/>
        </authorList>
    </citation>
    <scope>NUCLEOTIDE SEQUENCE</scope>
    <source>
        <strain evidence="1">LA-IB0</strain>
        <tissue evidence="1">Leaf</tissue>
    </source>
</reference>
<evidence type="ECO:0000313" key="1">
    <source>
        <dbReference type="EMBL" id="KAG8387284.1"/>
    </source>
</evidence>
<dbReference type="Gene3D" id="3.40.50.2000">
    <property type="entry name" value="Glycogen Phosphorylase B"/>
    <property type="match status" value="1"/>
</dbReference>
<dbReference type="Proteomes" id="UP000826271">
    <property type="component" value="Unassembled WGS sequence"/>
</dbReference>
<proteinExistence type="predicted"/>
<dbReference type="AlphaFoldDB" id="A0AAV6XWZ5"/>
<keyword evidence="2" id="KW-1185">Reference proteome</keyword>